<protein>
    <recommendedName>
        <fullName evidence="2">Integrase catalytic domain-containing protein</fullName>
    </recommendedName>
</protein>
<sequence>MFERAKKFLGISPFPRMALLVRRGRGGHEAFWRFLCVSGGHAFLLKMSAKPPKNSRMPEAWSVDDVMHMKKSGVLRLIGERFIPAWMEGSLTDEEKLESAYKRDLVLEVIDKAGGDAIITDKAVRSRVLRDASRGGTQVAQIMTWLTRHWYYGEHINALATNNVGKGGKGVPKAVGVDKKGRPNSNVVLNPKTSYKGANFKRKWKKMFADILYKAFCDNNLDMPEAIDVLYLRAVGYYKQGNKTLTRPINPRKLPERSYLLRWGHRVLKTIAAQRAKLGEKEWEQRKRSRRGNAEDVTQRVIDIYDIDGMEFNGFIRFGKLRIDVGKPVVMLAVDRRSRAVVGFYVYLGRENGTAYRKCIFSAFMPKEEILVKYGMGHLRGFVYGTAQAVFLDRGPGIGDGQKETIVNRLRLPMLMAAPGRGEAKGVVENVNGRYERRLADMLGFYKRGGSDRDEWKRKLASSTSAIEFHQFMQLLLAAISEYNLGANVTHLVDVKKFTEKTKPSPYDVFLANKLRKRGDGSFEWPQELIYTHLLDKYPRSAPRGVVRVGSAHYSSEALRAYADKWEAARRPGQKSAQVEVFAFSETKQFLLWKHPDDGRLCLLKATKQTAANVADVTDWVHSFINKVKQADLRVQRLKGATMGTLSRQKEKVLADVDGAPPPATSSSGRRANRKAAHEEMQTEEFAEGALTAGVPAHEVAAAVDAIRRQQAPVPAPVRGPTQSNGFTADTTREVDTDFD</sequence>
<dbReference type="InterPro" id="IPR012337">
    <property type="entry name" value="RNaseH-like_sf"/>
</dbReference>
<dbReference type="Gene3D" id="3.30.420.10">
    <property type="entry name" value="Ribonuclease H-like superfamily/Ribonuclease H"/>
    <property type="match status" value="1"/>
</dbReference>
<accession>A0A4R0X955</accession>
<feature type="compositionally biased region" description="Polar residues" evidence="1">
    <location>
        <begin position="721"/>
        <end position="730"/>
    </location>
</feature>
<evidence type="ECO:0000256" key="1">
    <source>
        <dbReference type="SAM" id="MobiDB-lite"/>
    </source>
</evidence>
<organism evidence="3 4">
    <name type="scientific">Paraburkholderia steynii</name>
    <dbReference type="NCBI Taxonomy" id="1245441"/>
    <lineage>
        <taxon>Bacteria</taxon>
        <taxon>Pseudomonadati</taxon>
        <taxon>Pseudomonadota</taxon>
        <taxon>Betaproteobacteria</taxon>
        <taxon>Burkholderiales</taxon>
        <taxon>Burkholderiaceae</taxon>
        <taxon>Paraburkholderia</taxon>
    </lineage>
</organism>
<dbReference type="PROSITE" id="PS50994">
    <property type="entry name" value="INTEGRASE"/>
    <property type="match status" value="1"/>
</dbReference>
<gene>
    <name evidence="3" type="ORF">BZM27_36085</name>
</gene>
<feature type="domain" description="Integrase catalytic" evidence="2">
    <location>
        <begin position="291"/>
        <end position="514"/>
    </location>
</feature>
<dbReference type="AlphaFoldDB" id="A0A4R0X955"/>
<keyword evidence="4" id="KW-1185">Reference proteome</keyword>
<feature type="region of interest" description="Disordered" evidence="1">
    <location>
        <begin position="712"/>
        <end position="740"/>
    </location>
</feature>
<dbReference type="EMBL" id="MWML01000193">
    <property type="protein sequence ID" value="TCG05115.1"/>
    <property type="molecule type" value="Genomic_DNA"/>
</dbReference>
<proteinExistence type="predicted"/>
<name>A0A4R0X955_9BURK</name>
<feature type="compositionally biased region" description="Basic and acidic residues" evidence="1">
    <location>
        <begin position="731"/>
        <end position="740"/>
    </location>
</feature>
<dbReference type="GO" id="GO:0003676">
    <property type="term" value="F:nucleic acid binding"/>
    <property type="evidence" value="ECO:0007669"/>
    <property type="project" value="InterPro"/>
</dbReference>
<dbReference type="InterPro" id="IPR001584">
    <property type="entry name" value="Integrase_cat-core"/>
</dbReference>
<dbReference type="Proteomes" id="UP000294200">
    <property type="component" value="Unassembled WGS sequence"/>
</dbReference>
<dbReference type="SUPFAM" id="SSF53098">
    <property type="entry name" value="Ribonuclease H-like"/>
    <property type="match status" value="1"/>
</dbReference>
<reference evidence="3 4" key="1">
    <citation type="submission" date="2017-02" db="EMBL/GenBank/DDBJ databases">
        <title>Paraburkholderia sophoroidis sp. nov. and Paraburkholderia steynii sp. nov. rhizobial symbionts of the fynbos legume Hypocalyptus sophoroides.</title>
        <authorList>
            <person name="Steenkamp E.T."/>
            <person name="Beukes C.W."/>
            <person name="Van Zyl E."/>
            <person name="Avontuur J."/>
            <person name="Chan W.Y."/>
            <person name="Hassen A."/>
            <person name="Palmer M."/>
            <person name="Mthombeni L."/>
            <person name="Phalane F."/>
            <person name="Sereme K."/>
            <person name="Venter S.N."/>
        </authorList>
    </citation>
    <scope>NUCLEOTIDE SEQUENCE [LARGE SCALE GENOMIC DNA]</scope>
    <source>
        <strain evidence="3 4">HC1.1ba</strain>
    </source>
</reference>
<evidence type="ECO:0000313" key="3">
    <source>
        <dbReference type="EMBL" id="TCG05115.1"/>
    </source>
</evidence>
<dbReference type="GO" id="GO:0015074">
    <property type="term" value="P:DNA integration"/>
    <property type="evidence" value="ECO:0007669"/>
    <property type="project" value="InterPro"/>
</dbReference>
<evidence type="ECO:0000313" key="4">
    <source>
        <dbReference type="Proteomes" id="UP000294200"/>
    </source>
</evidence>
<dbReference type="InterPro" id="IPR036397">
    <property type="entry name" value="RNaseH_sf"/>
</dbReference>
<feature type="region of interest" description="Disordered" evidence="1">
    <location>
        <begin position="654"/>
        <end position="680"/>
    </location>
</feature>
<evidence type="ECO:0000259" key="2">
    <source>
        <dbReference type="PROSITE" id="PS50994"/>
    </source>
</evidence>
<comment type="caution">
    <text evidence="3">The sequence shown here is derived from an EMBL/GenBank/DDBJ whole genome shotgun (WGS) entry which is preliminary data.</text>
</comment>